<dbReference type="EMBL" id="SNRW01014958">
    <property type="protein sequence ID" value="KAA6370897.1"/>
    <property type="molecule type" value="Genomic_DNA"/>
</dbReference>
<name>A0A5J4UKH3_9EUKA</name>
<dbReference type="Proteomes" id="UP000324800">
    <property type="component" value="Unassembled WGS sequence"/>
</dbReference>
<evidence type="ECO:0000313" key="2">
    <source>
        <dbReference type="Proteomes" id="UP000324800"/>
    </source>
</evidence>
<sequence length="365" mass="39682">MIKIGIAGVSTEYARGDHQHPLQLSTVLTTKDTAVGEIGTATTYVRSDHTHHVNLSNSVPKKDIGTGTAGSSNIYAKSEHQLPLNIYPTSANVSLINATAGAIGTSDYYCRNDHIHPLQLTYDGNVTATKFIKAGGLATEVLCAKGDTTTIDSKLSRIYSSRSGGYIRLCVFPTGTSTGAPYIQFLVTCNTNAMQTIDLVLIYTVNEIVALYGVSTVPSYVQTIYNVYYGADQLLHTHTGSYSSAVYTAWIHMMTGSGGVTVTVSKQSSYWATRVTEILTQDIVTSISGSQIQISISSNLGNRGIINNMIQVNPTDRSYTIYTIIVLELETITLSTHHYIQDVLLQLQILHNLVNGKQVKRMIML</sequence>
<reference evidence="1 2" key="1">
    <citation type="submission" date="2019-03" db="EMBL/GenBank/DDBJ databases">
        <title>Single cell metagenomics reveals metabolic interactions within the superorganism composed of flagellate Streblomastix strix and complex community of Bacteroidetes bacteria on its surface.</title>
        <authorList>
            <person name="Treitli S.C."/>
            <person name="Kolisko M."/>
            <person name="Husnik F."/>
            <person name="Keeling P."/>
            <person name="Hampl V."/>
        </authorList>
    </citation>
    <scope>NUCLEOTIDE SEQUENCE [LARGE SCALE GENOMIC DNA]</scope>
    <source>
        <strain evidence="1">ST1C</strain>
    </source>
</reference>
<gene>
    <name evidence="1" type="ORF">EZS28_033577</name>
</gene>
<organism evidence="1 2">
    <name type="scientific">Streblomastix strix</name>
    <dbReference type="NCBI Taxonomy" id="222440"/>
    <lineage>
        <taxon>Eukaryota</taxon>
        <taxon>Metamonada</taxon>
        <taxon>Preaxostyla</taxon>
        <taxon>Oxymonadida</taxon>
        <taxon>Streblomastigidae</taxon>
        <taxon>Streblomastix</taxon>
    </lineage>
</organism>
<protein>
    <submittedName>
        <fullName evidence="1">Uncharacterized protein</fullName>
    </submittedName>
</protein>
<comment type="caution">
    <text evidence="1">The sequence shown here is derived from an EMBL/GenBank/DDBJ whole genome shotgun (WGS) entry which is preliminary data.</text>
</comment>
<dbReference type="AlphaFoldDB" id="A0A5J4UKH3"/>
<proteinExistence type="predicted"/>
<accession>A0A5J4UKH3</accession>
<evidence type="ECO:0000313" key="1">
    <source>
        <dbReference type="EMBL" id="KAA6370897.1"/>
    </source>
</evidence>